<evidence type="ECO:0000313" key="3">
    <source>
        <dbReference type="WBParaSite" id="nRc.2.0.1.t48143-RA"/>
    </source>
</evidence>
<dbReference type="SMART" id="SM00408">
    <property type="entry name" value="IGc2"/>
    <property type="match status" value="1"/>
</dbReference>
<dbReference type="SMART" id="SM00409">
    <property type="entry name" value="IG"/>
    <property type="match status" value="1"/>
</dbReference>
<reference evidence="3" key="1">
    <citation type="submission" date="2022-11" db="UniProtKB">
        <authorList>
            <consortium name="WormBaseParasite"/>
        </authorList>
    </citation>
    <scope>IDENTIFICATION</scope>
</reference>
<dbReference type="Pfam" id="PF07679">
    <property type="entry name" value="I-set"/>
    <property type="match status" value="1"/>
</dbReference>
<keyword evidence="2" id="KW-1185">Reference proteome</keyword>
<dbReference type="InterPro" id="IPR003598">
    <property type="entry name" value="Ig_sub2"/>
</dbReference>
<dbReference type="Proteomes" id="UP000887565">
    <property type="component" value="Unplaced"/>
</dbReference>
<dbReference type="InterPro" id="IPR013098">
    <property type="entry name" value="Ig_I-set"/>
</dbReference>
<dbReference type="Gene3D" id="2.60.40.10">
    <property type="entry name" value="Immunoglobulins"/>
    <property type="match status" value="1"/>
</dbReference>
<organism evidence="2 3">
    <name type="scientific">Romanomermis culicivorax</name>
    <name type="common">Nematode worm</name>
    <dbReference type="NCBI Taxonomy" id="13658"/>
    <lineage>
        <taxon>Eukaryota</taxon>
        <taxon>Metazoa</taxon>
        <taxon>Ecdysozoa</taxon>
        <taxon>Nematoda</taxon>
        <taxon>Enoplea</taxon>
        <taxon>Dorylaimia</taxon>
        <taxon>Mermithida</taxon>
        <taxon>Mermithoidea</taxon>
        <taxon>Mermithidae</taxon>
        <taxon>Romanomermis</taxon>
    </lineage>
</organism>
<dbReference type="SUPFAM" id="SSF48726">
    <property type="entry name" value="Immunoglobulin"/>
    <property type="match status" value="1"/>
</dbReference>
<accession>A0A915LCS7</accession>
<dbReference type="InterPro" id="IPR036179">
    <property type="entry name" value="Ig-like_dom_sf"/>
</dbReference>
<dbReference type="InterPro" id="IPR007110">
    <property type="entry name" value="Ig-like_dom"/>
</dbReference>
<dbReference type="PANTHER" id="PTHR47633:SF4">
    <property type="entry name" value="MYOPALLADIN ISOFORM X1"/>
    <property type="match status" value="1"/>
</dbReference>
<dbReference type="PROSITE" id="PS50835">
    <property type="entry name" value="IG_LIKE"/>
    <property type="match status" value="1"/>
</dbReference>
<feature type="domain" description="Ig-like" evidence="1">
    <location>
        <begin position="141"/>
        <end position="254"/>
    </location>
</feature>
<protein>
    <submittedName>
        <fullName evidence="3">Ig-like domain-containing protein</fullName>
    </submittedName>
</protein>
<dbReference type="InterPro" id="IPR003599">
    <property type="entry name" value="Ig_sub"/>
</dbReference>
<dbReference type="AlphaFoldDB" id="A0A915LCS7"/>
<evidence type="ECO:0000313" key="2">
    <source>
        <dbReference type="Proteomes" id="UP000887565"/>
    </source>
</evidence>
<evidence type="ECO:0000259" key="1">
    <source>
        <dbReference type="PROSITE" id="PS50835"/>
    </source>
</evidence>
<dbReference type="PANTHER" id="PTHR47633">
    <property type="entry name" value="IMMUNOGLOBULIN"/>
    <property type="match status" value="1"/>
</dbReference>
<dbReference type="WBParaSite" id="nRc.2.0.1.t48143-RA">
    <property type="protein sequence ID" value="nRc.2.0.1.t48143-RA"/>
    <property type="gene ID" value="nRc.2.0.1.g48143"/>
</dbReference>
<dbReference type="InterPro" id="IPR013783">
    <property type="entry name" value="Ig-like_fold"/>
</dbReference>
<sequence length="263" mass="29769">MLLEEYKQIVCLEKVREQMPTDIQIQCKVRESVNMCHTLASAQCNVTFENLDLEMTTMVKCFITPEEFVVRTIAPRTLEEVTIHFSMVNFISGFTTISHFAHTKTIFVQSMQSLFQKSIREREEASIFTSLSITEQPLQAPIFVQPLKDQVATEGEKIKFKAIVAGFPLPEVKWTVDGDQIVPSELHSFNDECDDSIKVELSLSQVPLARDFKIIYEDGVTILVIKEAFLEDEGEYSCTAYNSSGSTTTSAFLKIQSKILWAA</sequence>
<name>A0A915LCS7_ROMCU</name>
<proteinExistence type="predicted"/>